<keyword evidence="3" id="KW-0378">Hydrolase</keyword>
<dbReference type="OrthoDB" id="446723at2759"/>
<reference evidence="3" key="1">
    <citation type="journal article" date="2020" name="Stud. Mycol.">
        <title>101 Dothideomycetes genomes: a test case for predicting lifestyles and emergence of pathogens.</title>
        <authorList>
            <person name="Haridas S."/>
            <person name="Albert R."/>
            <person name="Binder M."/>
            <person name="Bloem J."/>
            <person name="Labutti K."/>
            <person name="Salamov A."/>
            <person name="Andreopoulos B."/>
            <person name="Baker S."/>
            <person name="Barry K."/>
            <person name="Bills G."/>
            <person name="Bluhm B."/>
            <person name="Cannon C."/>
            <person name="Castanera R."/>
            <person name="Culley D."/>
            <person name="Daum C."/>
            <person name="Ezra D."/>
            <person name="Gonzalez J."/>
            <person name="Henrissat B."/>
            <person name="Kuo A."/>
            <person name="Liang C."/>
            <person name="Lipzen A."/>
            <person name="Lutzoni F."/>
            <person name="Magnuson J."/>
            <person name="Mondo S."/>
            <person name="Nolan M."/>
            <person name="Ohm R."/>
            <person name="Pangilinan J."/>
            <person name="Park H.-J."/>
            <person name="Ramirez L."/>
            <person name="Alfaro M."/>
            <person name="Sun H."/>
            <person name="Tritt A."/>
            <person name="Yoshinaga Y."/>
            <person name="Zwiers L.-H."/>
            <person name="Turgeon B."/>
            <person name="Goodwin S."/>
            <person name="Spatafora J."/>
            <person name="Crous P."/>
            <person name="Grigoriev I."/>
        </authorList>
    </citation>
    <scope>NUCLEOTIDE SEQUENCE</scope>
    <source>
        <strain evidence="3">Tuck. ex Michener</strain>
    </source>
</reference>
<dbReference type="InterPro" id="IPR029058">
    <property type="entry name" value="AB_hydrolase_fold"/>
</dbReference>
<keyword evidence="1" id="KW-1133">Transmembrane helix</keyword>
<accession>A0A6A6H215</accession>
<dbReference type="AlphaFoldDB" id="A0A6A6H215"/>
<organism evidence="3 4">
    <name type="scientific">Viridothelium virens</name>
    <name type="common">Speckled blister lichen</name>
    <name type="synonym">Trypethelium virens</name>
    <dbReference type="NCBI Taxonomy" id="1048519"/>
    <lineage>
        <taxon>Eukaryota</taxon>
        <taxon>Fungi</taxon>
        <taxon>Dikarya</taxon>
        <taxon>Ascomycota</taxon>
        <taxon>Pezizomycotina</taxon>
        <taxon>Dothideomycetes</taxon>
        <taxon>Dothideomycetes incertae sedis</taxon>
        <taxon>Trypetheliales</taxon>
        <taxon>Trypetheliaceae</taxon>
        <taxon>Viridothelium</taxon>
    </lineage>
</organism>
<dbReference type="Gene3D" id="3.40.50.1820">
    <property type="entry name" value="alpha/beta hydrolase"/>
    <property type="match status" value="1"/>
</dbReference>
<gene>
    <name evidence="3" type="ORF">EV356DRAFT_525606</name>
</gene>
<keyword evidence="1" id="KW-0472">Membrane</keyword>
<dbReference type="EMBL" id="ML991820">
    <property type="protein sequence ID" value="KAF2232012.1"/>
    <property type="molecule type" value="Genomic_DNA"/>
</dbReference>
<evidence type="ECO:0000259" key="2">
    <source>
        <dbReference type="Pfam" id="PF12697"/>
    </source>
</evidence>
<feature type="transmembrane region" description="Helical" evidence="1">
    <location>
        <begin position="6"/>
        <end position="25"/>
    </location>
</feature>
<evidence type="ECO:0000313" key="3">
    <source>
        <dbReference type="EMBL" id="KAF2232012.1"/>
    </source>
</evidence>
<sequence>MYLLKYGSISAAIVVGLYAVLIGLLTTSNFQAHVVYLHKIQMTWFKDLNVPEGFGFLRNQVTPFSINSPSGEKLYAWHILPVELYRHNEAVLLSESSGFASDFTKKHAFKLLRDDADALLVIHMHGAAGTVGSGYRVPNYRALSAGKPDKIHVLTFDYGGFGRSRGQPTERSVCLDAVTVVHWALRVANVPPSRIIIFGQSLGTAVSLAVAEHFALQSPPIVFAGHVLVAPFVDVATLMATYKVAGTIPLLSPVANIPPFFNYLKRYIRDHWSSKDRIADYIHANEANGEKYQITIIHAEDDYDIPWTHSKELYWHAVNATRAAGVSPGELEEVMDDGKKCLGPAGTVFEWKTENGAIREEILKTGLHDVIMGNPIVTLAVMRIFTAVNPDIGTREG</sequence>
<dbReference type="SUPFAM" id="SSF53474">
    <property type="entry name" value="alpha/beta-Hydrolases"/>
    <property type="match status" value="1"/>
</dbReference>
<dbReference type="GO" id="GO:0016787">
    <property type="term" value="F:hydrolase activity"/>
    <property type="evidence" value="ECO:0007669"/>
    <property type="project" value="UniProtKB-KW"/>
</dbReference>
<dbReference type="PANTHER" id="PTHR12277">
    <property type="entry name" value="ALPHA/BETA HYDROLASE DOMAIN-CONTAINING PROTEIN"/>
    <property type="match status" value="1"/>
</dbReference>
<dbReference type="InterPro" id="IPR000073">
    <property type="entry name" value="AB_hydrolase_1"/>
</dbReference>
<name>A0A6A6H215_VIRVR</name>
<feature type="domain" description="AB hydrolase-1" evidence="2">
    <location>
        <begin position="121"/>
        <end position="280"/>
    </location>
</feature>
<evidence type="ECO:0000313" key="4">
    <source>
        <dbReference type="Proteomes" id="UP000800092"/>
    </source>
</evidence>
<protein>
    <submittedName>
        <fullName evidence="3">Alpha/beta-hydrolase</fullName>
    </submittedName>
</protein>
<dbReference type="Pfam" id="PF12697">
    <property type="entry name" value="Abhydrolase_6"/>
    <property type="match status" value="1"/>
</dbReference>
<proteinExistence type="predicted"/>
<keyword evidence="4" id="KW-1185">Reference proteome</keyword>
<evidence type="ECO:0000256" key="1">
    <source>
        <dbReference type="SAM" id="Phobius"/>
    </source>
</evidence>
<dbReference type="PANTHER" id="PTHR12277:SF81">
    <property type="entry name" value="PROTEIN ABHD13"/>
    <property type="match status" value="1"/>
</dbReference>
<keyword evidence="1" id="KW-0812">Transmembrane</keyword>
<dbReference type="Proteomes" id="UP000800092">
    <property type="component" value="Unassembled WGS sequence"/>
</dbReference>